<sequence>MSEAVAQGALVFITMLSVLLHVRNTKEEIRFGLAKVWTWLQQVRRPAELSWRQQQKRRRYADELLRARIDMLHKFNKFMIHVSMTVTIVSMWKLAAYPSFLSVAQMIGPLLAYCLDTLFHEGIIRINSANRWRYLQFVGLSIHAVYTVAHAFEPDPALFAFTSKLWGGLTFLISVMCMDSKVTVPLFAVECALQLHQQYRLVSLGGLARGTISVCIASDAITVVTMIFVDHVMQSEIKARIDSTDASSLKHGFRQVLRGVCDGDLLLDRRNCTIVDDASCLERLLKSSRKLSDTNFLDLFLDAESRENFLQFLAGADDSKTTMPRGLRVSLQGKNGPVSLDLFHTTLPNHGAARSDYCLLAMKEDHDGRAEPPDAPPGSVPALPTYQEPRARTRTRSSVSEVVEAYDELVEISLLVSNCTGLLDIEEAHLRFDRGSSAQRTIETGMPTLRRFIRPTDWDRIEGMLNFVMQLEPSPEARPCYFKKPMLFRLPGESRSYLCARQASVSMADRTVEPGQPVRFWMHLTAFDSSHVQRPREQELELIQEDPDG</sequence>
<evidence type="ECO:0000256" key="2">
    <source>
        <dbReference type="SAM" id="Phobius"/>
    </source>
</evidence>
<feature type="transmembrane region" description="Helical" evidence="2">
    <location>
        <begin position="78"/>
        <end position="95"/>
    </location>
</feature>
<dbReference type="EMBL" id="CAXAMM010009668">
    <property type="protein sequence ID" value="CAK9021019.1"/>
    <property type="molecule type" value="Genomic_DNA"/>
</dbReference>
<comment type="caution">
    <text evidence="3">The sequence shown here is derived from an EMBL/GenBank/DDBJ whole genome shotgun (WGS) entry which is preliminary data.</text>
</comment>
<evidence type="ECO:0000256" key="1">
    <source>
        <dbReference type="SAM" id="MobiDB-lite"/>
    </source>
</evidence>
<evidence type="ECO:0000313" key="3">
    <source>
        <dbReference type="EMBL" id="CAK9021019.1"/>
    </source>
</evidence>
<accession>A0ABP0K371</accession>
<dbReference type="Proteomes" id="UP001642464">
    <property type="component" value="Unassembled WGS sequence"/>
</dbReference>
<protein>
    <submittedName>
        <fullName evidence="3">Uncharacterized protein</fullName>
    </submittedName>
</protein>
<feature type="region of interest" description="Disordered" evidence="1">
    <location>
        <begin position="366"/>
        <end position="395"/>
    </location>
</feature>
<gene>
    <name evidence="3" type="ORF">SCF082_LOCUS15151</name>
</gene>
<reference evidence="3 4" key="1">
    <citation type="submission" date="2024-02" db="EMBL/GenBank/DDBJ databases">
        <authorList>
            <person name="Chen Y."/>
            <person name="Shah S."/>
            <person name="Dougan E. K."/>
            <person name="Thang M."/>
            <person name="Chan C."/>
        </authorList>
    </citation>
    <scope>NUCLEOTIDE SEQUENCE [LARGE SCALE GENOMIC DNA]</scope>
</reference>
<keyword evidence="2" id="KW-0812">Transmembrane</keyword>
<keyword evidence="2" id="KW-0472">Membrane</keyword>
<name>A0ABP0K371_9DINO</name>
<evidence type="ECO:0000313" key="4">
    <source>
        <dbReference type="Proteomes" id="UP001642464"/>
    </source>
</evidence>
<proteinExistence type="predicted"/>
<organism evidence="3 4">
    <name type="scientific">Durusdinium trenchii</name>
    <dbReference type="NCBI Taxonomy" id="1381693"/>
    <lineage>
        <taxon>Eukaryota</taxon>
        <taxon>Sar</taxon>
        <taxon>Alveolata</taxon>
        <taxon>Dinophyceae</taxon>
        <taxon>Suessiales</taxon>
        <taxon>Symbiodiniaceae</taxon>
        <taxon>Durusdinium</taxon>
    </lineage>
</organism>
<keyword evidence="2" id="KW-1133">Transmembrane helix</keyword>
<feature type="transmembrane region" description="Helical" evidence="2">
    <location>
        <begin position="6"/>
        <end position="22"/>
    </location>
</feature>
<keyword evidence="4" id="KW-1185">Reference proteome</keyword>